<keyword evidence="3" id="KW-1185">Reference proteome</keyword>
<sequence>MASSSSALLNDDIDKVSIHDHLDMRTEEEKLFGPPFAYYKKKKAPLNFNLVIAGVVFVIVAATDFLLATNIVIYVRTLNPNSTKDAVRHTAVVLMSLALIWVTYRFSVWYVKKFKIRDSLKQNKLYQRIANEVIEMENLLENPGENDKRD</sequence>
<dbReference type="GeneID" id="30201583"/>
<gene>
    <name evidence="2" type="ORF">WICANDRAFT_76173</name>
</gene>
<evidence type="ECO:0000313" key="2">
    <source>
        <dbReference type="EMBL" id="ODQ61994.1"/>
    </source>
</evidence>
<dbReference type="OrthoDB" id="3980171at2759"/>
<proteinExistence type="predicted"/>
<evidence type="ECO:0000256" key="1">
    <source>
        <dbReference type="SAM" id="Phobius"/>
    </source>
</evidence>
<keyword evidence="1" id="KW-1133">Transmembrane helix</keyword>
<protein>
    <recommendedName>
        <fullName evidence="4">Transmembrane protein</fullName>
    </recommendedName>
</protein>
<organism evidence="2 3">
    <name type="scientific">Wickerhamomyces anomalus (strain ATCC 58044 / CBS 1984 / NCYC 433 / NRRL Y-366-8)</name>
    <name type="common">Yeast</name>
    <name type="synonym">Hansenula anomala</name>
    <dbReference type="NCBI Taxonomy" id="683960"/>
    <lineage>
        <taxon>Eukaryota</taxon>
        <taxon>Fungi</taxon>
        <taxon>Dikarya</taxon>
        <taxon>Ascomycota</taxon>
        <taxon>Saccharomycotina</taxon>
        <taxon>Saccharomycetes</taxon>
        <taxon>Phaffomycetales</taxon>
        <taxon>Wickerhamomycetaceae</taxon>
        <taxon>Wickerhamomyces</taxon>
    </lineage>
</organism>
<keyword evidence="1" id="KW-0812">Transmembrane</keyword>
<keyword evidence="1" id="KW-0472">Membrane</keyword>
<dbReference type="Proteomes" id="UP000094112">
    <property type="component" value="Unassembled WGS sequence"/>
</dbReference>
<dbReference type="RefSeq" id="XP_019041201.1">
    <property type="nucleotide sequence ID" value="XM_019184337.1"/>
</dbReference>
<reference evidence="2 3" key="1">
    <citation type="journal article" date="2016" name="Proc. Natl. Acad. Sci. U.S.A.">
        <title>Comparative genomics of biotechnologically important yeasts.</title>
        <authorList>
            <person name="Riley R."/>
            <person name="Haridas S."/>
            <person name="Wolfe K.H."/>
            <person name="Lopes M.R."/>
            <person name="Hittinger C.T."/>
            <person name="Goeker M."/>
            <person name="Salamov A.A."/>
            <person name="Wisecaver J.H."/>
            <person name="Long T.M."/>
            <person name="Calvey C.H."/>
            <person name="Aerts A.L."/>
            <person name="Barry K.W."/>
            <person name="Choi C."/>
            <person name="Clum A."/>
            <person name="Coughlan A.Y."/>
            <person name="Deshpande S."/>
            <person name="Douglass A.P."/>
            <person name="Hanson S.J."/>
            <person name="Klenk H.-P."/>
            <person name="LaButti K.M."/>
            <person name="Lapidus A."/>
            <person name="Lindquist E.A."/>
            <person name="Lipzen A.M."/>
            <person name="Meier-Kolthoff J.P."/>
            <person name="Ohm R.A."/>
            <person name="Otillar R.P."/>
            <person name="Pangilinan J.L."/>
            <person name="Peng Y."/>
            <person name="Rokas A."/>
            <person name="Rosa C.A."/>
            <person name="Scheuner C."/>
            <person name="Sibirny A.A."/>
            <person name="Slot J.C."/>
            <person name="Stielow J.B."/>
            <person name="Sun H."/>
            <person name="Kurtzman C.P."/>
            <person name="Blackwell M."/>
            <person name="Grigoriev I.V."/>
            <person name="Jeffries T.W."/>
        </authorList>
    </citation>
    <scope>NUCLEOTIDE SEQUENCE [LARGE SCALE GENOMIC DNA]</scope>
    <source>
        <strain evidence="3">ATCC 58044 / CBS 1984 / NCYC 433 / NRRL Y-366-8</strain>
    </source>
</reference>
<feature type="transmembrane region" description="Helical" evidence="1">
    <location>
        <begin position="50"/>
        <end position="75"/>
    </location>
</feature>
<accession>A0A1E3P9V7</accession>
<feature type="transmembrane region" description="Helical" evidence="1">
    <location>
        <begin position="87"/>
        <end position="111"/>
    </location>
</feature>
<evidence type="ECO:0008006" key="4">
    <source>
        <dbReference type="Google" id="ProtNLM"/>
    </source>
</evidence>
<evidence type="ECO:0000313" key="3">
    <source>
        <dbReference type="Proteomes" id="UP000094112"/>
    </source>
</evidence>
<name>A0A1E3P9V7_WICAA</name>
<dbReference type="EMBL" id="KV454208">
    <property type="protein sequence ID" value="ODQ61994.1"/>
    <property type="molecule type" value="Genomic_DNA"/>
</dbReference>
<dbReference type="AlphaFoldDB" id="A0A1E3P9V7"/>